<dbReference type="SUPFAM" id="SSF140478">
    <property type="entry name" value="LemA-like"/>
    <property type="match status" value="1"/>
</dbReference>
<comment type="similarity">
    <text evidence="2">Belongs to the LemA family.</text>
</comment>
<evidence type="ECO:0000256" key="2">
    <source>
        <dbReference type="ARBA" id="ARBA00008854"/>
    </source>
</evidence>
<keyword evidence="9" id="KW-1185">Reference proteome</keyword>
<gene>
    <name evidence="8" type="ORF">SAMN05216178_3506</name>
</gene>
<evidence type="ECO:0000256" key="1">
    <source>
        <dbReference type="ARBA" id="ARBA00004167"/>
    </source>
</evidence>
<reference evidence="9" key="1">
    <citation type="submission" date="2016-10" db="EMBL/GenBank/DDBJ databases">
        <authorList>
            <person name="Varghese N."/>
            <person name="Submissions S."/>
        </authorList>
    </citation>
    <scope>NUCLEOTIDE SEQUENCE [LARGE SCALE GENOMIC DNA]</scope>
    <source>
        <strain evidence="9">DSM 9751</strain>
    </source>
</reference>
<dbReference type="EMBL" id="FNTJ01000001">
    <property type="protein sequence ID" value="SEC11576.1"/>
    <property type="molecule type" value="Genomic_DNA"/>
</dbReference>
<keyword evidence="4 7" id="KW-1133">Transmembrane helix</keyword>
<organism evidence="8 9">
    <name type="scientific">Pseudomonas saponiphila</name>
    <dbReference type="NCBI Taxonomy" id="556534"/>
    <lineage>
        <taxon>Bacteria</taxon>
        <taxon>Pseudomonadati</taxon>
        <taxon>Pseudomonadota</taxon>
        <taxon>Gammaproteobacteria</taxon>
        <taxon>Pseudomonadales</taxon>
        <taxon>Pseudomonadaceae</taxon>
        <taxon>Pseudomonas</taxon>
    </lineage>
</organism>
<feature type="transmembrane region" description="Helical" evidence="7">
    <location>
        <begin position="6"/>
        <end position="24"/>
    </location>
</feature>
<name>A0A1H4PW21_9PSED</name>
<proteinExistence type="inferred from homology"/>
<comment type="subcellular location">
    <subcellularLocation>
        <location evidence="1">Membrane</location>
        <topology evidence="1">Single-pass membrane protein</topology>
    </subcellularLocation>
</comment>
<evidence type="ECO:0000256" key="3">
    <source>
        <dbReference type="ARBA" id="ARBA00022692"/>
    </source>
</evidence>
<dbReference type="RefSeq" id="WP_092315511.1">
    <property type="nucleotide sequence ID" value="NZ_FNTJ01000001.1"/>
</dbReference>
<evidence type="ECO:0000256" key="4">
    <source>
        <dbReference type="ARBA" id="ARBA00022989"/>
    </source>
</evidence>
<accession>A0A1H4PW21</accession>
<dbReference type="Proteomes" id="UP000198982">
    <property type="component" value="Unassembled WGS sequence"/>
</dbReference>
<keyword evidence="3 7" id="KW-0812">Transmembrane</keyword>
<dbReference type="AlphaFoldDB" id="A0A1H4PW21"/>
<protein>
    <submittedName>
        <fullName evidence="8">LemA protein</fullName>
    </submittedName>
</protein>
<dbReference type="GO" id="GO:0016020">
    <property type="term" value="C:membrane"/>
    <property type="evidence" value="ECO:0007669"/>
    <property type="project" value="UniProtKB-SubCell"/>
</dbReference>
<dbReference type="PANTHER" id="PTHR34478:SF2">
    <property type="entry name" value="MEMBRANE PROTEIN"/>
    <property type="match status" value="1"/>
</dbReference>
<evidence type="ECO:0000313" key="8">
    <source>
        <dbReference type="EMBL" id="SEC11576.1"/>
    </source>
</evidence>
<dbReference type="InterPro" id="IPR023353">
    <property type="entry name" value="LemA-like_dom_sf"/>
</dbReference>
<keyword evidence="6" id="KW-0175">Coiled coil</keyword>
<evidence type="ECO:0000256" key="6">
    <source>
        <dbReference type="SAM" id="Coils"/>
    </source>
</evidence>
<dbReference type="PANTHER" id="PTHR34478">
    <property type="entry name" value="PROTEIN LEMA"/>
    <property type="match status" value="1"/>
</dbReference>
<evidence type="ECO:0000313" key="9">
    <source>
        <dbReference type="Proteomes" id="UP000198982"/>
    </source>
</evidence>
<sequence>MATADIVALVLLAVLALYLASLYNRLTTRRNRLRNAFAQIDVQLKRRYDLIPNLLETVKGYLQHERQTLTALAEARNNARDSLQAAAAQPGDSARIARLSQDQSALDQVLDRLHLSLEAYPELKASQNMAQLSEELTSTENKVAYARQAFNDAVTDYNLCKQQVPALFFAGLFGHRADAALLQFADSAQIQDASKVSFQ</sequence>
<feature type="coiled-coil region" evidence="6">
    <location>
        <begin position="122"/>
        <end position="149"/>
    </location>
</feature>
<dbReference type="Gene3D" id="1.20.1440.20">
    <property type="entry name" value="LemA-like domain"/>
    <property type="match status" value="1"/>
</dbReference>
<evidence type="ECO:0000256" key="7">
    <source>
        <dbReference type="SAM" id="Phobius"/>
    </source>
</evidence>
<dbReference type="Pfam" id="PF04011">
    <property type="entry name" value="LemA"/>
    <property type="match status" value="1"/>
</dbReference>
<evidence type="ECO:0000256" key="5">
    <source>
        <dbReference type="ARBA" id="ARBA00023136"/>
    </source>
</evidence>
<dbReference type="InterPro" id="IPR007156">
    <property type="entry name" value="MamQ_LemA"/>
</dbReference>
<keyword evidence="5 7" id="KW-0472">Membrane</keyword>